<accession>A0ABY8X9V4</accession>
<dbReference type="SFLD" id="SFLDS00003">
    <property type="entry name" value="Haloacid_Dehalogenase"/>
    <property type="match status" value="1"/>
</dbReference>
<dbReference type="GO" id="GO:0016787">
    <property type="term" value="F:hydrolase activity"/>
    <property type="evidence" value="ECO:0007669"/>
    <property type="project" value="UniProtKB-KW"/>
</dbReference>
<evidence type="ECO:0000313" key="2">
    <source>
        <dbReference type="Proteomes" id="UP001236415"/>
    </source>
</evidence>
<proteinExistence type="predicted"/>
<dbReference type="EC" id="3.-.-.-" evidence="1"/>
<dbReference type="Pfam" id="PF08282">
    <property type="entry name" value="Hydrolase_3"/>
    <property type="match status" value="1"/>
</dbReference>
<dbReference type="Proteomes" id="UP001236415">
    <property type="component" value="Chromosome"/>
</dbReference>
<dbReference type="EMBL" id="CP127162">
    <property type="protein sequence ID" value="WIV21237.1"/>
    <property type="molecule type" value="Genomic_DNA"/>
</dbReference>
<dbReference type="PANTHER" id="PTHR10000">
    <property type="entry name" value="PHOSPHOSERINE PHOSPHATASE"/>
    <property type="match status" value="1"/>
</dbReference>
<sequence>MKNILFVSDLDGTLLTSSQTISPENVEAIRRFEEQGGLFTLATGRTEQAVAKFIEQLNITTPLILYNGAKIYCPVTKQVLYENKFDIPIAFWNYLISQLSENLALLVYRNSNVYSPHRSEILERHESKDGVVSLDLTEDMLHQPITKLLLIADHPEDLKMIEEQVLAIGLEAELVYSEHNYLEILPPHTSKGNTLRILLQLLPHKDLYTIAVGDQLNDLTIIQQADDGYAVENAHPTLKIHANKSTVHHEDHAIADIIEKLMKQEV</sequence>
<dbReference type="Gene3D" id="3.30.1240.10">
    <property type="match status" value="1"/>
</dbReference>
<dbReference type="InterPro" id="IPR036412">
    <property type="entry name" value="HAD-like_sf"/>
</dbReference>
<dbReference type="CDD" id="cd07516">
    <property type="entry name" value="HAD_Pase"/>
    <property type="match status" value="1"/>
</dbReference>
<evidence type="ECO:0000313" key="1">
    <source>
        <dbReference type="EMBL" id="WIV21237.1"/>
    </source>
</evidence>
<dbReference type="NCBIfam" id="TIGR00099">
    <property type="entry name" value="Cof-subfamily"/>
    <property type="match status" value="1"/>
</dbReference>
<dbReference type="InterPro" id="IPR000150">
    <property type="entry name" value="Cof"/>
</dbReference>
<dbReference type="Gene3D" id="3.40.50.1000">
    <property type="entry name" value="HAD superfamily/HAD-like"/>
    <property type="match status" value="1"/>
</dbReference>
<dbReference type="NCBIfam" id="TIGR01484">
    <property type="entry name" value="HAD-SF-IIB"/>
    <property type="match status" value="1"/>
</dbReference>
<keyword evidence="1" id="KW-0378">Hydrolase</keyword>
<keyword evidence="2" id="KW-1185">Reference proteome</keyword>
<dbReference type="SUPFAM" id="SSF56784">
    <property type="entry name" value="HAD-like"/>
    <property type="match status" value="1"/>
</dbReference>
<reference evidence="1 2" key="1">
    <citation type="submission" date="2023-06" db="EMBL/GenBank/DDBJ databases">
        <title>Paenibacillus polygonum sp. nov., an endophytic bacterium, isolated from Polygonum lapathifolium L. in Nanji Wetland National Nature Reserve, South of Poyang Lake, Jiangxi Province, China.</title>
        <authorList>
            <person name="Yu Z."/>
        </authorList>
    </citation>
    <scope>NUCLEOTIDE SEQUENCE [LARGE SCALE GENOMIC DNA]</scope>
    <source>
        <strain evidence="1 2">C31</strain>
    </source>
</reference>
<organism evidence="1 2">
    <name type="scientific">Paenibacillus polygoni</name>
    <dbReference type="NCBI Taxonomy" id="3050112"/>
    <lineage>
        <taxon>Bacteria</taxon>
        <taxon>Bacillati</taxon>
        <taxon>Bacillota</taxon>
        <taxon>Bacilli</taxon>
        <taxon>Bacillales</taxon>
        <taxon>Paenibacillaceae</taxon>
        <taxon>Paenibacillus</taxon>
    </lineage>
</organism>
<dbReference type="PANTHER" id="PTHR10000:SF8">
    <property type="entry name" value="HAD SUPERFAMILY HYDROLASE-LIKE, TYPE 3"/>
    <property type="match status" value="1"/>
</dbReference>
<dbReference type="RefSeq" id="WP_285748797.1">
    <property type="nucleotide sequence ID" value="NZ_CP127162.1"/>
</dbReference>
<dbReference type="InterPro" id="IPR023214">
    <property type="entry name" value="HAD_sf"/>
</dbReference>
<dbReference type="PROSITE" id="PS01228">
    <property type="entry name" value="COF_1"/>
    <property type="match status" value="1"/>
</dbReference>
<dbReference type="SFLD" id="SFLDG01140">
    <property type="entry name" value="C2.B:_Phosphomannomutase_and_P"/>
    <property type="match status" value="1"/>
</dbReference>
<name>A0ABY8X9V4_9BACL</name>
<dbReference type="InterPro" id="IPR006379">
    <property type="entry name" value="HAD-SF_hydro_IIB"/>
</dbReference>
<gene>
    <name evidence="1" type="ORF">QPK24_11425</name>
</gene>
<protein>
    <submittedName>
        <fullName evidence="1">HAD family hydrolase</fullName>
        <ecNumber evidence="1">3.-.-.-</ecNumber>
    </submittedName>
</protein>